<protein>
    <submittedName>
        <fullName evidence="1">Uncharacterized protein</fullName>
    </submittedName>
</protein>
<evidence type="ECO:0000313" key="2">
    <source>
        <dbReference type="Proteomes" id="UP000033038"/>
    </source>
</evidence>
<sequence length="188" mass="22471">MDNIFVRVSNYVYKIKMYESYKRRKVQKDIECDIMISDIEVQKLIEDVKPIPYQVINGIKPKVREDKKHLVWSYELQSKSWNTFVVKIRQNTIYKFDFSVILSYKDDGNNLHIIKRYNGIHTHTNKIEKNKIRGFHIHTITERYQEKGYEPEGYAEVTEAYSDWRGALDTMIKECNFDIGNSNLDKFV</sequence>
<proteinExistence type="predicted"/>
<evidence type="ECO:0000313" key="1">
    <source>
        <dbReference type="EMBL" id="AKB49298.1"/>
    </source>
</evidence>
<dbReference type="KEGG" id="mbw:MSBRW_0045"/>
<dbReference type="EMBL" id="CP009526">
    <property type="protein sequence ID" value="AKB49298.1"/>
    <property type="molecule type" value="Genomic_DNA"/>
</dbReference>
<reference evidence="1 2" key="1">
    <citation type="submission" date="2014-07" db="EMBL/GenBank/DDBJ databases">
        <title>Methanogenic archaea and the global carbon cycle.</title>
        <authorList>
            <person name="Henriksen J.R."/>
            <person name="Luke J."/>
            <person name="Reinhart S."/>
            <person name="Benedict M.N."/>
            <person name="Youngblut N.D."/>
            <person name="Metcalf M.E."/>
            <person name="Whitaker R.J."/>
            <person name="Metcalf W.W."/>
        </authorList>
    </citation>
    <scope>NUCLEOTIDE SEQUENCE [LARGE SCALE GENOMIC DNA]</scope>
    <source>
        <strain evidence="1 2">Wiesmoor</strain>
    </source>
</reference>
<dbReference type="HOGENOM" id="CLU_136590_0_0_2"/>
<name>A0A0E3QIS8_METBA</name>
<dbReference type="AlphaFoldDB" id="A0A0E3QIS8"/>
<dbReference type="Proteomes" id="UP000033038">
    <property type="component" value="Chromosome"/>
</dbReference>
<dbReference type="PATRIC" id="fig|1434109.4.peg.35"/>
<gene>
    <name evidence="1" type="ORF">MSBRW_0045</name>
</gene>
<organism evidence="1 2">
    <name type="scientific">Methanosarcina barkeri str. Wiesmoor</name>
    <dbReference type="NCBI Taxonomy" id="1434109"/>
    <lineage>
        <taxon>Archaea</taxon>
        <taxon>Methanobacteriati</taxon>
        <taxon>Methanobacteriota</taxon>
        <taxon>Stenosarchaea group</taxon>
        <taxon>Methanomicrobia</taxon>
        <taxon>Methanosarcinales</taxon>
        <taxon>Methanosarcinaceae</taxon>
        <taxon>Methanosarcina</taxon>
    </lineage>
</organism>
<accession>A0A0E3QIS8</accession>